<keyword evidence="2" id="KW-0274">FAD</keyword>
<comment type="similarity">
    <text evidence="1">Belongs to the GMC oxidoreductase family.</text>
</comment>
<dbReference type="SUPFAM" id="SSF51905">
    <property type="entry name" value="FAD/NAD(P)-binding domain"/>
    <property type="match status" value="1"/>
</dbReference>
<protein>
    <submittedName>
        <fullName evidence="4">GMC oxidoreductase</fullName>
    </submittedName>
</protein>
<dbReference type="InterPro" id="IPR036188">
    <property type="entry name" value="FAD/NAD-bd_sf"/>
</dbReference>
<dbReference type="SUPFAM" id="SSF54373">
    <property type="entry name" value="FAD-linked reductases, C-terminal domain"/>
    <property type="match status" value="1"/>
</dbReference>
<accession>A0A2V1D8D4</accession>
<dbReference type="InterPro" id="IPR000172">
    <property type="entry name" value="GMC_OxRdtase_N"/>
</dbReference>
<dbReference type="GO" id="GO:0016614">
    <property type="term" value="F:oxidoreductase activity, acting on CH-OH group of donors"/>
    <property type="evidence" value="ECO:0007669"/>
    <property type="project" value="InterPro"/>
</dbReference>
<dbReference type="PANTHER" id="PTHR11552:SF210">
    <property type="entry name" value="GLUCOSE-METHANOL-CHOLINE OXIDOREDUCTASE N-TERMINAL DOMAIN-CONTAINING PROTEIN-RELATED"/>
    <property type="match status" value="1"/>
</dbReference>
<dbReference type="OrthoDB" id="269227at2759"/>
<comment type="cofactor">
    <cofactor evidence="2">
        <name>FAD</name>
        <dbReference type="ChEBI" id="CHEBI:57692"/>
    </cofactor>
</comment>
<dbReference type="PROSITE" id="PS00624">
    <property type="entry name" value="GMC_OXRED_2"/>
    <property type="match status" value="1"/>
</dbReference>
<evidence type="ECO:0000313" key="4">
    <source>
        <dbReference type="EMBL" id="PVH94397.1"/>
    </source>
</evidence>
<feature type="binding site" evidence="2">
    <location>
        <position position="246"/>
    </location>
    <ligand>
        <name>FAD</name>
        <dbReference type="ChEBI" id="CHEBI:57692"/>
    </ligand>
</feature>
<dbReference type="EMBL" id="KZ805537">
    <property type="protein sequence ID" value="PVH94397.1"/>
    <property type="molecule type" value="Genomic_DNA"/>
</dbReference>
<reference evidence="4 5" key="1">
    <citation type="journal article" date="2018" name="Sci. Rep.">
        <title>Comparative genomics provides insights into the lifestyle and reveals functional heterogeneity of dark septate endophytic fungi.</title>
        <authorList>
            <person name="Knapp D.G."/>
            <person name="Nemeth J.B."/>
            <person name="Barry K."/>
            <person name="Hainaut M."/>
            <person name="Henrissat B."/>
            <person name="Johnson J."/>
            <person name="Kuo A."/>
            <person name="Lim J.H.P."/>
            <person name="Lipzen A."/>
            <person name="Nolan M."/>
            <person name="Ohm R.A."/>
            <person name="Tamas L."/>
            <person name="Grigoriev I.V."/>
            <person name="Spatafora J.W."/>
            <person name="Nagy L.G."/>
            <person name="Kovacs G.M."/>
        </authorList>
    </citation>
    <scope>NUCLEOTIDE SEQUENCE [LARGE SCALE GENOMIC DNA]</scope>
    <source>
        <strain evidence="4 5">DSE2036</strain>
    </source>
</reference>
<evidence type="ECO:0000256" key="1">
    <source>
        <dbReference type="ARBA" id="ARBA00010790"/>
    </source>
</evidence>
<dbReference type="AlphaFoldDB" id="A0A2V1D8D4"/>
<keyword evidence="5" id="KW-1185">Reference proteome</keyword>
<organism evidence="4 5">
    <name type="scientific">Periconia macrospinosa</name>
    <dbReference type="NCBI Taxonomy" id="97972"/>
    <lineage>
        <taxon>Eukaryota</taxon>
        <taxon>Fungi</taxon>
        <taxon>Dikarya</taxon>
        <taxon>Ascomycota</taxon>
        <taxon>Pezizomycotina</taxon>
        <taxon>Dothideomycetes</taxon>
        <taxon>Pleosporomycetidae</taxon>
        <taxon>Pleosporales</taxon>
        <taxon>Massarineae</taxon>
        <taxon>Periconiaceae</taxon>
        <taxon>Periconia</taxon>
    </lineage>
</organism>
<keyword evidence="2" id="KW-0285">Flavoprotein</keyword>
<feature type="domain" description="Glucose-methanol-choline oxidoreductase N-terminal" evidence="3">
    <location>
        <begin position="285"/>
        <end position="299"/>
    </location>
</feature>
<dbReference type="Proteomes" id="UP000244855">
    <property type="component" value="Unassembled WGS sequence"/>
</dbReference>
<dbReference type="InterPro" id="IPR012132">
    <property type="entry name" value="GMC_OxRdtase"/>
</dbReference>
<proteinExistence type="inferred from homology"/>
<dbReference type="Gene3D" id="3.50.50.60">
    <property type="entry name" value="FAD/NAD(P)-binding domain"/>
    <property type="match status" value="1"/>
</dbReference>
<sequence length="613" mass="66061">MSEMSPASSNETIYDYIIVGGGTAGLVLANRLSEDKNITIVVLEAGTDATADPRSVVPAGWANALGSDLDWNFATAPQTSLNGRRIGHHQGKALGGSSSINVQALVPFSASDIDVWESKVGLEGWNFATLAPYLHKAFSLTLPDDATVSHHNASWAASWAAEGKGPVKLSFPPYGEEKPTSRAWTSTFENLGVRLTAPPFSGKSVGAFVCPTTIDSNSKTRSSSASSYWNSAKNRENLTSITSATVKKIVLEYQNGTQTATGVEYIREGIELTLKARREVIVSAGALNSPKILELSGIGDPTVLKNAGIPLLVENKFVGANLQDHVLCGITFEASDGVLTGDEFVRGNMEVIAAAQKQYIETQSGPFATSALMQFAYLPTMDFKHDKEALSKILTSLQNTRTNHPLDNIRAQHLSDLLTEGQEGTAQFFTALSQFYMPGEDSLSGFVPHPQPGNFVTPLVALSHPLSTGHVHIASSDYTQPPIVDHNYLSNPIDLELHARHVRYIEEIARTHPFAEIIKPNGRRLDPIAYLDGSLEKAKAYVKAASDTNYHSVGTLAMAPREKGGVVNARFQVYGVSNLRVVDASVFPLIPQSNTQSLVYVVAERAADLIKSE</sequence>
<dbReference type="GO" id="GO:0050660">
    <property type="term" value="F:flavin adenine dinucleotide binding"/>
    <property type="evidence" value="ECO:0007669"/>
    <property type="project" value="InterPro"/>
</dbReference>
<name>A0A2V1D8D4_9PLEO</name>
<dbReference type="STRING" id="97972.A0A2V1D8D4"/>
<dbReference type="PANTHER" id="PTHR11552">
    <property type="entry name" value="GLUCOSE-METHANOL-CHOLINE GMC OXIDOREDUCTASE"/>
    <property type="match status" value="1"/>
</dbReference>
<dbReference type="InterPro" id="IPR007867">
    <property type="entry name" value="GMC_OxRtase_C"/>
</dbReference>
<dbReference type="Gene3D" id="3.30.560.10">
    <property type="entry name" value="Glucose Oxidase, domain 3"/>
    <property type="match status" value="1"/>
</dbReference>
<dbReference type="Pfam" id="PF05199">
    <property type="entry name" value="GMC_oxred_C"/>
    <property type="match status" value="1"/>
</dbReference>
<evidence type="ECO:0000313" key="5">
    <source>
        <dbReference type="Proteomes" id="UP000244855"/>
    </source>
</evidence>
<evidence type="ECO:0000256" key="2">
    <source>
        <dbReference type="PIRSR" id="PIRSR000137-2"/>
    </source>
</evidence>
<dbReference type="Pfam" id="PF00732">
    <property type="entry name" value="GMC_oxred_N"/>
    <property type="match status" value="1"/>
</dbReference>
<dbReference type="PIRSF" id="PIRSF000137">
    <property type="entry name" value="Alcohol_oxidase"/>
    <property type="match status" value="1"/>
</dbReference>
<evidence type="ECO:0000259" key="3">
    <source>
        <dbReference type="PROSITE" id="PS00624"/>
    </source>
</evidence>
<gene>
    <name evidence="4" type="ORF">DM02DRAFT_676231</name>
</gene>